<proteinExistence type="inferred from homology"/>
<evidence type="ECO:0000259" key="4">
    <source>
        <dbReference type="Pfam" id="PF25989"/>
    </source>
</evidence>
<dbReference type="Proteomes" id="UP000461730">
    <property type="component" value="Unassembled WGS sequence"/>
</dbReference>
<dbReference type="InterPro" id="IPR058792">
    <property type="entry name" value="Beta-barrel_RND_2"/>
</dbReference>
<dbReference type="AlphaFoldDB" id="A0A7K1U2Y7"/>
<feature type="domain" description="CusB-like beta-barrel" evidence="2">
    <location>
        <begin position="192"/>
        <end position="264"/>
    </location>
</feature>
<dbReference type="Gene3D" id="2.40.30.170">
    <property type="match status" value="1"/>
</dbReference>
<reference evidence="5 6" key="1">
    <citation type="submission" date="2019-12" db="EMBL/GenBank/DDBJ databases">
        <title>Chitinophaga sp. strain ysch24 (GDMCC 1.1355), whole genome shotgun sequence.</title>
        <authorList>
            <person name="Zhang X."/>
        </authorList>
    </citation>
    <scope>NUCLEOTIDE SEQUENCE [LARGE SCALE GENOMIC DNA]</scope>
    <source>
        <strain evidence="6">ysch24</strain>
    </source>
</reference>
<dbReference type="Pfam" id="PF25973">
    <property type="entry name" value="BSH_CzcB"/>
    <property type="match status" value="1"/>
</dbReference>
<feature type="domain" description="YknX-like C-terminal permuted SH3-like" evidence="4">
    <location>
        <begin position="270"/>
        <end position="341"/>
    </location>
</feature>
<dbReference type="Pfam" id="PF25954">
    <property type="entry name" value="Beta-barrel_RND_2"/>
    <property type="match status" value="1"/>
</dbReference>
<feature type="domain" description="CzcB-like barrel-sandwich hybrid" evidence="3">
    <location>
        <begin position="65"/>
        <end position="186"/>
    </location>
</feature>
<dbReference type="PROSITE" id="PS51257">
    <property type="entry name" value="PROKAR_LIPOPROTEIN"/>
    <property type="match status" value="1"/>
</dbReference>
<dbReference type="GO" id="GO:0015562">
    <property type="term" value="F:efflux transmembrane transporter activity"/>
    <property type="evidence" value="ECO:0007669"/>
    <property type="project" value="TreeGrafter"/>
</dbReference>
<dbReference type="Gene3D" id="2.40.50.100">
    <property type="match status" value="1"/>
</dbReference>
<evidence type="ECO:0000259" key="3">
    <source>
        <dbReference type="Pfam" id="PF25973"/>
    </source>
</evidence>
<comment type="caution">
    <text evidence="5">The sequence shown here is derived from an EMBL/GenBank/DDBJ whole genome shotgun (WGS) entry which is preliminary data.</text>
</comment>
<dbReference type="NCBIfam" id="TIGR01730">
    <property type="entry name" value="RND_mfp"/>
    <property type="match status" value="1"/>
</dbReference>
<dbReference type="RefSeq" id="WP_157306147.1">
    <property type="nucleotide sequence ID" value="NZ_WRXN01000004.1"/>
</dbReference>
<evidence type="ECO:0000313" key="6">
    <source>
        <dbReference type="Proteomes" id="UP000461730"/>
    </source>
</evidence>
<dbReference type="SUPFAM" id="SSF111369">
    <property type="entry name" value="HlyD-like secretion proteins"/>
    <property type="match status" value="1"/>
</dbReference>
<dbReference type="EMBL" id="WRXN01000004">
    <property type="protein sequence ID" value="MVT08719.1"/>
    <property type="molecule type" value="Genomic_DNA"/>
</dbReference>
<dbReference type="InterPro" id="IPR058647">
    <property type="entry name" value="BSH_CzcB-like"/>
</dbReference>
<keyword evidence="6" id="KW-1185">Reference proteome</keyword>
<dbReference type="InterPro" id="IPR058637">
    <property type="entry name" value="YknX-like_C"/>
</dbReference>
<evidence type="ECO:0000313" key="5">
    <source>
        <dbReference type="EMBL" id="MVT08719.1"/>
    </source>
</evidence>
<name>A0A7K1U2Y7_9BACT</name>
<evidence type="ECO:0000259" key="2">
    <source>
        <dbReference type="Pfam" id="PF25954"/>
    </source>
</evidence>
<protein>
    <submittedName>
        <fullName evidence="5">Efflux RND transporter periplasmic adaptor subunit</fullName>
    </submittedName>
</protein>
<dbReference type="PANTHER" id="PTHR30469">
    <property type="entry name" value="MULTIDRUG RESISTANCE PROTEIN MDTA"/>
    <property type="match status" value="1"/>
</dbReference>
<comment type="similarity">
    <text evidence="1">Belongs to the membrane fusion protein (MFP) (TC 8.A.1) family.</text>
</comment>
<dbReference type="InterPro" id="IPR006143">
    <property type="entry name" value="RND_pump_MFP"/>
</dbReference>
<accession>A0A7K1U2Y7</accession>
<dbReference type="Gene3D" id="2.40.420.20">
    <property type="match status" value="1"/>
</dbReference>
<dbReference type="GO" id="GO:1990281">
    <property type="term" value="C:efflux pump complex"/>
    <property type="evidence" value="ECO:0007669"/>
    <property type="project" value="TreeGrafter"/>
</dbReference>
<organism evidence="5 6">
    <name type="scientific">Chitinophaga tropicalis</name>
    <dbReference type="NCBI Taxonomy" id="2683588"/>
    <lineage>
        <taxon>Bacteria</taxon>
        <taxon>Pseudomonadati</taxon>
        <taxon>Bacteroidota</taxon>
        <taxon>Chitinophagia</taxon>
        <taxon>Chitinophagales</taxon>
        <taxon>Chitinophagaceae</taxon>
        <taxon>Chitinophaga</taxon>
    </lineage>
</organism>
<evidence type="ECO:0000256" key="1">
    <source>
        <dbReference type="ARBA" id="ARBA00009477"/>
    </source>
</evidence>
<dbReference type="Pfam" id="PF25989">
    <property type="entry name" value="YknX_C"/>
    <property type="match status" value="1"/>
</dbReference>
<gene>
    <name evidence="5" type="ORF">GO493_10635</name>
</gene>
<sequence>MKYRILLSLIVPLFAACDTTKEQAKNEADTALNVSVHTLAGQQLSNEISLSGTVEGKTTVKLGFMVPGKVEFISSKEGEPVSKGQLLARLEPTNYSLAKQLADVQLNSVTDEYKRLELMHKKGSVSESDFSKISSSLQQAGLQQKLETKNLADTRLYSPLTGVLLSKQTEVGEVIAAGTPLFIVADIQKIIVSAYIPEGELHQVNIGQPAEISISALKKTFNGTVTEVGAVADATSRAFMIKIEVENTGLQIRPGMIAEARMKGTGSSQGITVPAECVIRDLDNQSYVYVVDKEQHKAFKRKVSLGRMMDNKIQVMNGLAAGETIITSGQSKLSDGATITVVK</sequence>